<dbReference type="EMBL" id="AZBU02000002">
    <property type="protein sequence ID" value="TKR96409.1"/>
    <property type="molecule type" value="Genomic_DNA"/>
</dbReference>
<keyword evidence="10" id="KW-0739">Sodium transport</keyword>
<dbReference type="PANTHER" id="PTHR42985">
    <property type="entry name" value="SODIUM-COUPLED MONOCARBOXYLATE TRANSPORTER"/>
    <property type="match status" value="1"/>
</dbReference>
<keyword evidence="6 12" id="KW-1133">Transmembrane helix</keyword>
<keyword evidence="5 12" id="KW-0812">Transmembrane</keyword>
<keyword evidence="7" id="KW-0915">Sodium</keyword>
<evidence type="ECO:0000256" key="9">
    <source>
        <dbReference type="ARBA" id="ARBA00023136"/>
    </source>
</evidence>
<feature type="transmembrane region" description="Helical" evidence="12">
    <location>
        <begin position="145"/>
        <end position="165"/>
    </location>
</feature>
<dbReference type="Pfam" id="PF00474">
    <property type="entry name" value="SSF"/>
    <property type="match status" value="1"/>
</dbReference>
<feature type="transmembrane region" description="Helical" evidence="12">
    <location>
        <begin position="177"/>
        <end position="197"/>
    </location>
</feature>
<keyword evidence="9 12" id="KW-0472">Membrane</keyword>
<dbReference type="Proteomes" id="UP000298663">
    <property type="component" value="Unassembled WGS sequence"/>
</dbReference>
<evidence type="ECO:0000256" key="10">
    <source>
        <dbReference type="ARBA" id="ARBA00023201"/>
    </source>
</evidence>
<evidence type="ECO:0000256" key="11">
    <source>
        <dbReference type="RuleBase" id="RU362091"/>
    </source>
</evidence>
<name>A0A4U5PIE4_STECR</name>
<dbReference type="GO" id="GO:0005886">
    <property type="term" value="C:plasma membrane"/>
    <property type="evidence" value="ECO:0007669"/>
    <property type="project" value="UniProtKB-SubCell"/>
</dbReference>
<evidence type="ECO:0000256" key="4">
    <source>
        <dbReference type="ARBA" id="ARBA00022475"/>
    </source>
</evidence>
<evidence type="ECO:0000256" key="12">
    <source>
        <dbReference type="SAM" id="Phobius"/>
    </source>
</evidence>
<keyword evidence="3" id="KW-0813">Transport</keyword>
<keyword evidence="4" id="KW-1003">Cell membrane</keyword>
<feature type="transmembrane region" description="Helical" evidence="12">
    <location>
        <begin position="68"/>
        <end position="88"/>
    </location>
</feature>
<dbReference type="InterPro" id="IPR038377">
    <property type="entry name" value="Na/Glc_symporter_sf"/>
</dbReference>
<evidence type="ECO:0000256" key="1">
    <source>
        <dbReference type="ARBA" id="ARBA00004651"/>
    </source>
</evidence>
<evidence type="ECO:0000256" key="8">
    <source>
        <dbReference type="ARBA" id="ARBA00023065"/>
    </source>
</evidence>
<gene>
    <name evidence="13" type="ORF">L596_010426</name>
</gene>
<comment type="similarity">
    <text evidence="2 11">Belongs to the sodium:solute symporter (SSF) (TC 2.A.21) family.</text>
</comment>
<evidence type="ECO:0008006" key="15">
    <source>
        <dbReference type="Google" id="ProtNLM"/>
    </source>
</evidence>
<feature type="transmembrane region" description="Helical" evidence="12">
    <location>
        <begin position="253"/>
        <end position="275"/>
    </location>
</feature>
<feature type="transmembrane region" description="Helical" evidence="12">
    <location>
        <begin position="12"/>
        <end position="34"/>
    </location>
</feature>
<sequence length="313" mass="34622">MENVASTYSLTLLDYIVFGGFLCISVGVGIYYALLDIIRKHLVRPEQSSTEQKCKTEEYLLGGRQMPIVPVALSLLTTFLSGITLLGTPAEIFKRGGLWAIGYFMAPLAFIITGFIFIPIFYELKTTSVYEYLELRFHSPMLRRLCSGAFVVNTLVFLGAVTYAPAVALSGVTNLEVWILILLVGVSSTLYTTLGGLKAVVWTDTLQAGVMYAGIGFIVIKGTIDCGGVGRVFEVVEASGRIENTMRFDLNPAQYHSVWMACLTATAQWLALYGFNQMSIQRYCSLPSVKDGKFLANLREGRLTLFQLKKWFG</sequence>
<dbReference type="OrthoDB" id="6132759at2759"/>
<proteinExistence type="inferred from homology"/>
<dbReference type="GO" id="GO:0015293">
    <property type="term" value="F:symporter activity"/>
    <property type="evidence" value="ECO:0007669"/>
    <property type="project" value="TreeGrafter"/>
</dbReference>
<evidence type="ECO:0000256" key="2">
    <source>
        <dbReference type="ARBA" id="ARBA00006434"/>
    </source>
</evidence>
<evidence type="ECO:0000313" key="14">
    <source>
        <dbReference type="Proteomes" id="UP000298663"/>
    </source>
</evidence>
<protein>
    <recommendedName>
        <fullName evidence="15">Sodium-dependent multivitamin transporter</fullName>
    </recommendedName>
</protein>
<evidence type="ECO:0000313" key="13">
    <source>
        <dbReference type="EMBL" id="TKR96409.1"/>
    </source>
</evidence>
<accession>A0A4U5PIE4</accession>
<dbReference type="PROSITE" id="PS50283">
    <property type="entry name" value="NA_SOLUT_SYMP_3"/>
    <property type="match status" value="1"/>
</dbReference>
<evidence type="ECO:0000256" key="3">
    <source>
        <dbReference type="ARBA" id="ARBA00022448"/>
    </source>
</evidence>
<reference evidence="13 14" key="2">
    <citation type="journal article" date="2019" name="G3 (Bethesda)">
        <title>Hybrid Assembly of the Genome of the Entomopathogenic Nematode Steinernema carpocapsae Identifies the X-Chromosome.</title>
        <authorList>
            <person name="Serra L."/>
            <person name="Macchietto M."/>
            <person name="Macias-Munoz A."/>
            <person name="McGill C.J."/>
            <person name="Rodriguez I.M."/>
            <person name="Rodriguez B."/>
            <person name="Murad R."/>
            <person name="Mortazavi A."/>
        </authorList>
    </citation>
    <scope>NUCLEOTIDE SEQUENCE [LARGE SCALE GENOMIC DNA]</scope>
    <source>
        <strain evidence="13 14">ALL</strain>
    </source>
</reference>
<reference evidence="13 14" key="1">
    <citation type="journal article" date="2015" name="Genome Biol.">
        <title>Comparative genomics of Steinernema reveals deeply conserved gene regulatory networks.</title>
        <authorList>
            <person name="Dillman A.R."/>
            <person name="Macchietto M."/>
            <person name="Porter C.F."/>
            <person name="Rogers A."/>
            <person name="Williams B."/>
            <person name="Antoshechkin I."/>
            <person name="Lee M.M."/>
            <person name="Goodwin Z."/>
            <person name="Lu X."/>
            <person name="Lewis E.E."/>
            <person name="Goodrich-Blair H."/>
            <person name="Stock S.P."/>
            <person name="Adams B.J."/>
            <person name="Sternberg P.W."/>
            <person name="Mortazavi A."/>
        </authorList>
    </citation>
    <scope>NUCLEOTIDE SEQUENCE [LARGE SCALE GENOMIC DNA]</scope>
    <source>
        <strain evidence="13 14">ALL</strain>
    </source>
</reference>
<keyword evidence="8" id="KW-0406">Ion transport</keyword>
<dbReference type="AlphaFoldDB" id="A0A4U5PIE4"/>
<evidence type="ECO:0000256" key="6">
    <source>
        <dbReference type="ARBA" id="ARBA00022989"/>
    </source>
</evidence>
<keyword evidence="14" id="KW-1185">Reference proteome</keyword>
<dbReference type="STRING" id="34508.A0A4U5PIE4"/>
<dbReference type="InterPro" id="IPR001734">
    <property type="entry name" value="Na/solute_symporter"/>
</dbReference>
<dbReference type="PANTHER" id="PTHR42985:SF40">
    <property type="entry name" value="LD47995P-RELATED"/>
    <property type="match status" value="1"/>
</dbReference>
<dbReference type="InterPro" id="IPR051163">
    <property type="entry name" value="Sodium:Solute_Symporter_SSF"/>
</dbReference>
<dbReference type="GO" id="GO:0006814">
    <property type="term" value="P:sodium ion transport"/>
    <property type="evidence" value="ECO:0007669"/>
    <property type="project" value="UniProtKB-KW"/>
</dbReference>
<dbReference type="Gene3D" id="1.20.1730.10">
    <property type="entry name" value="Sodium/glucose cotransporter"/>
    <property type="match status" value="1"/>
</dbReference>
<organism evidence="13 14">
    <name type="scientific">Steinernema carpocapsae</name>
    <name type="common">Entomopathogenic nematode</name>
    <dbReference type="NCBI Taxonomy" id="34508"/>
    <lineage>
        <taxon>Eukaryota</taxon>
        <taxon>Metazoa</taxon>
        <taxon>Ecdysozoa</taxon>
        <taxon>Nematoda</taxon>
        <taxon>Chromadorea</taxon>
        <taxon>Rhabditida</taxon>
        <taxon>Tylenchina</taxon>
        <taxon>Panagrolaimomorpha</taxon>
        <taxon>Strongyloidoidea</taxon>
        <taxon>Steinernematidae</taxon>
        <taxon>Steinernema</taxon>
    </lineage>
</organism>
<feature type="transmembrane region" description="Helical" evidence="12">
    <location>
        <begin position="100"/>
        <end position="124"/>
    </location>
</feature>
<evidence type="ECO:0000256" key="5">
    <source>
        <dbReference type="ARBA" id="ARBA00022692"/>
    </source>
</evidence>
<comment type="subcellular location">
    <subcellularLocation>
        <location evidence="1">Cell membrane</location>
        <topology evidence="1">Multi-pass membrane protein</topology>
    </subcellularLocation>
</comment>
<comment type="caution">
    <text evidence="13">The sequence shown here is derived from an EMBL/GenBank/DDBJ whole genome shotgun (WGS) entry which is preliminary data.</text>
</comment>
<feature type="transmembrane region" description="Helical" evidence="12">
    <location>
        <begin position="209"/>
        <end position="233"/>
    </location>
</feature>
<evidence type="ECO:0000256" key="7">
    <source>
        <dbReference type="ARBA" id="ARBA00023053"/>
    </source>
</evidence>